<accession>A0ABU6QSL5</accession>
<protein>
    <submittedName>
        <fullName evidence="2">Uncharacterized protein</fullName>
    </submittedName>
</protein>
<proteinExistence type="predicted"/>
<evidence type="ECO:0000313" key="2">
    <source>
        <dbReference type="EMBL" id="MED6114411.1"/>
    </source>
</evidence>
<feature type="compositionally biased region" description="Polar residues" evidence="1">
    <location>
        <begin position="55"/>
        <end position="76"/>
    </location>
</feature>
<name>A0ABU6QSL5_9FABA</name>
<feature type="compositionally biased region" description="Basic residues" evidence="1">
    <location>
        <begin position="167"/>
        <end position="177"/>
    </location>
</feature>
<evidence type="ECO:0000313" key="3">
    <source>
        <dbReference type="Proteomes" id="UP001341840"/>
    </source>
</evidence>
<feature type="compositionally biased region" description="Polar residues" evidence="1">
    <location>
        <begin position="1"/>
        <end position="31"/>
    </location>
</feature>
<reference evidence="2 3" key="1">
    <citation type="journal article" date="2023" name="Plants (Basel)">
        <title>Bridging the Gap: Combining Genomics and Transcriptomics Approaches to Understand Stylosanthes scabra, an Orphan Legume from the Brazilian Caatinga.</title>
        <authorList>
            <person name="Ferreira-Neto J.R.C."/>
            <person name="da Silva M.D."/>
            <person name="Binneck E."/>
            <person name="de Melo N.F."/>
            <person name="da Silva R.H."/>
            <person name="de Melo A.L.T.M."/>
            <person name="Pandolfi V."/>
            <person name="Bustamante F.O."/>
            <person name="Brasileiro-Vidal A.C."/>
            <person name="Benko-Iseppon A.M."/>
        </authorList>
    </citation>
    <scope>NUCLEOTIDE SEQUENCE [LARGE SCALE GENOMIC DNA]</scope>
    <source>
        <tissue evidence="2">Leaves</tissue>
    </source>
</reference>
<feature type="region of interest" description="Disordered" evidence="1">
    <location>
        <begin position="1"/>
        <end position="251"/>
    </location>
</feature>
<dbReference type="Proteomes" id="UP001341840">
    <property type="component" value="Unassembled WGS sequence"/>
</dbReference>
<feature type="compositionally biased region" description="Basic and acidic residues" evidence="1">
    <location>
        <begin position="143"/>
        <end position="162"/>
    </location>
</feature>
<evidence type="ECO:0000256" key="1">
    <source>
        <dbReference type="SAM" id="MobiDB-lite"/>
    </source>
</evidence>
<gene>
    <name evidence="2" type="ORF">PIB30_080003</name>
</gene>
<feature type="compositionally biased region" description="Basic residues" evidence="1">
    <location>
        <begin position="193"/>
        <end position="226"/>
    </location>
</feature>
<organism evidence="2 3">
    <name type="scientific">Stylosanthes scabra</name>
    <dbReference type="NCBI Taxonomy" id="79078"/>
    <lineage>
        <taxon>Eukaryota</taxon>
        <taxon>Viridiplantae</taxon>
        <taxon>Streptophyta</taxon>
        <taxon>Embryophyta</taxon>
        <taxon>Tracheophyta</taxon>
        <taxon>Spermatophyta</taxon>
        <taxon>Magnoliopsida</taxon>
        <taxon>eudicotyledons</taxon>
        <taxon>Gunneridae</taxon>
        <taxon>Pentapetalae</taxon>
        <taxon>rosids</taxon>
        <taxon>fabids</taxon>
        <taxon>Fabales</taxon>
        <taxon>Fabaceae</taxon>
        <taxon>Papilionoideae</taxon>
        <taxon>50 kb inversion clade</taxon>
        <taxon>dalbergioids sensu lato</taxon>
        <taxon>Dalbergieae</taxon>
        <taxon>Pterocarpus clade</taxon>
        <taxon>Stylosanthes</taxon>
    </lineage>
</organism>
<feature type="compositionally biased region" description="Basic and acidic residues" evidence="1">
    <location>
        <begin position="33"/>
        <end position="47"/>
    </location>
</feature>
<sequence length="251" mass="28958">MSSNGKPSSFSHSITSHTQGNPSPRTTSSVSPIRKDTRDQQATEHWRRLWGYSQWADQSPSRSRQTPIPLQEQTNTNPPPGTGGMNAPPKTPNQPRNIGGWEMNDGQEASVTPEREILNLDGDQEGLEIGNSRRRVFVGLGDDQSRQTQEMRHWMRSVEDRLAQNFSRKRGRFRSRSRTRDSQSPSSRERHPQRSSRSRERRRSPTPRRRRSHSPGRRRSPTPRRSRTPDYRDDGWEQGIVGRRPFAPHIL</sequence>
<keyword evidence="3" id="KW-1185">Reference proteome</keyword>
<comment type="caution">
    <text evidence="2">The sequence shown here is derived from an EMBL/GenBank/DDBJ whole genome shotgun (WGS) entry which is preliminary data.</text>
</comment>
<dbReference type="EMBL" id="JASCZI010001152">
    <property type="protein sequence ID" value="MED6114411.1"/>
    <property type="molecule type" value="Genomic_DNA"/>
</dbReference>